<comment type="caution">
    <text evidence="12">The sequence shown here is derived from an EMBL/GenBank/DDBJ whole genome shotgun (WGS) entry which is preliminary data.</text>
</comment>
<keyword evidence="7" id="KW-0804">Transcription</keyword>
<dbReference type="InterPro" id="IPR013088">
    <property type="entry name" value="Znf_NHR/GATA"/>
</dbReference>
<dbReference type="GO" id="GO:0008270">
    <property type="term" value="F:zinc ion binding"/>
    <property type="evidence" value="ECO:0007669"/>
    <property type="project" value="UniProtKB-KW"/>
</dbReference>
<dbReference type="SMART" id="SM00401">
    <property type="entry name" value="ZnF_GATA"/>
    <property type="match status" value="2"/>
</dbReference>
<keyword evidence="8" id="KW-0539">Nucleus</keyword>
<dbReference type="SUPFAM" id="SSF57716">
    <property type="entry name" value="Glucocorticoid receptor-like (DNA-binding domain)"/>
    <property type="match status" value="2"/>
</dbReference>
<dbReference type="InterPro" id="IPR039355">
    <property type="entry name" value="Transcription_factor_GATA"/>
</dbReference>
<reference evidence="12" key="1">
    <citation type="submission" date="2021-01" db="EMBL/GenBank/DDBJ databases">
        <title>Metabolic potential, ecology and presence of endohyphal bacteria is reflected in genomic diversity of Mucoromycotina.</title>
        <authorList>
            <person name="Muszewska A."/>
            <person name="Okrasinska A."/>
            <person name="Steczkiewicz K."/>
            <person name="Drgas O."/>
            <person name="Orlowska M."/>
            <person name="Perlinska-Lenart U."/>
            <person name="Aleksandrzak-Piekarczyk T."/>
            <person name="Szatraj K."/>
            <person name="Zielenkiewicz U."/>
            <person name="Pilsyk S."/>
            <person name="Malc E."/>
            <person name="Mieczkowski P."/>
            <person name="Kruszewska J.S."/>
            <person name="Biernat P."/>
            <person name="Pawlowska J."/>
        </authorList>
    </citation>
    <scope>NUCLEOTIDE SEQUENCE</scope>
    <source>
        <strain evidence="12">WA0000018081</strain>
    </source>
</reference>
<feature type="domain" description="GATA-type" evidence="11">
    <location>
        <begin position="21"/>
        <end position="74"/>
    </location>
</feature>
<evidence type="ECO:0000256" key="4">
    <source>
        <dbReference type="ARBA" id="ARBA00022771"/>
    </source>
</evidence>
<evidence type="ECO:0000256" key="2">
    <source>
        <dbReference type="ARBA" id="ARBA00022723"/>
    </source>
</evidence>
<dbReference type="AlphaFoldDB" id="A0A8H7SM23"/>
<dbReference type="Pfam" id="PF00320">
    <property type="entry name" value="GATA"/>
    <property type="match status" value="2"/>
</dbReference>
<name>A0A8H7SM23_9FUNG</name>
<comment type="subcellular location">
    <subcellularLocation>
        <location evidence="1">Nucleus</location>
    </subcellularLocation>
</comment>
<keyword evidence="3" id="KW-0677">Repeat</keyword>
<sequence length="282" mass="31179">MVITQQTVSQLPKKKEFATNEVSATMCSNCGTTTTPLWRRAPNGDTICNACGLYLKARNTLRPPSMKRSLKKQQQQQQQQQVKMEQAFLSAANAPGTCPGGGQCNGTGGSASCEGCPAFNQHQVNRHALICANCRTTTTPLWRRDEGGNTICNACGLYYKLHNVHRPVSMKRSVIKRRKRIIVSDTGDIEQDVDMDELESTVIQSNNVPAIEDYIIPKRNNNTSSSSSSSSSLPPPPLPAMKRFDPLSDYRNSTDMEGTWFEELFVEQVVELVNKVGTDDCE</sequence>
<feature type="region of interest" description="Disordered" evidence="10">
    <location>
        <begin position="64"/>
        <end position="85"/>
    </location>
</feature>
<evidence type="ECO:0000256" key="7">
    <source>
        <dbReference type="ARBA" id="ARBA00023163"/>
    </source>
</evidence>
<dbReference type="GO" id="GO:0045944">
    <property type="term" value="P:positive regulation of transcription by RNA polymerase II"/>
    <property type="evidence" value="ECO:0007669"/>
    <property type="project" value="TreeGrafter"/>
</dbReference>
<evidence type="ECO:0000256" key="3">
    <source>
        <dbReference type="ARBA" id="ARBA00022737"/>
    </source>
</evidence>
<protein>
    <recommendedName>
        <fullName evidence="11">GATA-type domain-containing protein</fullName>
    </recommendedName>
</protein>
<dbReference type="PANTHER" id="PTHR10071:SF335">
    <property type="entry name" value="IRON-SENSING TRANSCRIPTIONAL REPRESSOR-RELATED"/>
    <property type="match status" value="1"/>
</dbReference>
<evidence type="ECO:0000256" key="6">
    <source>
        <dbReference type="ARBA" id="ARBA00023015"/>
    </source>
</evidence>
<keyword evidence="2" id="KW-0479">Metal-binding</keyword>
<dbReference type="PROSITE" id="PS50114">
    <property type="entry name" value="GATA_ZN_FINGER_2"/>
    <property type="match status" value="2"/>
</dbReference>
<dbReference type="PANTHER" id="PTHR10071">
    <property type="entry name" value="TRANSCRIPTION FACTOR GATA FAMILY MEMBER"/>
    <property type="match status" value="1"/>
</dbReference>
<proteinExistence type="predicted"/>
<evidence type="ECO:0000259" key="11">
    <source>
        <dbReference type="PROSITE" id="PS50114"/>
    </source>
</evidence>
<organism evidence="12 13">
    <name type="scientific">Thamnidium elegans</name>
    <dbReference type="NCBI Taxonomy" id="101142"/>
    <lineage>
        <taxon>Eukaryota</taxon>
        <taxon>Fungi</taxon>
        <taxon>Fungi incertae sedis</taxon>
        <taxon>Mucoromycota</taxon>
        <taxon>Mucoromycotina</taxon>
        <taxon>Mucoromycetes</taxon>
        <taxon>Mucorales</taxon>
        <taxon>Mucorineae</taxon>
        <taxon>Mucoraceae</taxon>
        <taxon>Thamnidium</taxon>
    </lineage>
</organism>
<dbReference type="PRINTS" id="PR00619">
    <property type="entry name" value="GATAZNFINGER"/>
</dbReference>
<dbReference type="GO" id="GO:0006879">
    <property type="term" value="P:intracellular iron ion homeostasis"/>
    <property type="evidence" value="ECO:0007669"/>
    <property type="project" value="UniProtKB-ARBA"/>
</dbReference>
<evidence type="ECO:0000313" key="13">
    <source>
        <dbReference type="Proteomes" id="UP000613177"/>
    </source>
</evidence>
<keyword evidence="13" id="KW-1185">Reference proteome</keyword>
<feature type="region of interest" description="Disordered" evidence="10">
    <location>
        <begin position="218"/>
        <end position="250"/>
    </location>
</feature>
<dbReference type="CDD" id="cd00202">
    <property type="entry name" value="ZnF_GATA"/>
    <property type="match status" value="2"/>
</dbReference>
<evidence type="ECO:0000256" key="9">
    <source>
        <dbReference type="PROSITE-ProRule" id="PRU00094"/>
    </source>
</evidence>
<dbReference type="FunFam" id="3.30.50.10:FF:000007">
    <property type="entry name" value="Nitrogen regulatory AreA, N-terminal"/>
    <property type="match status" value="1"/>
</dbReference>
<dbReference type="GO" id="GO:0005634">
    <property type="term" value="C:nucleus"/>
    <property type="evidence" value="ECO:0007669"/>
    <property type="project" value="UniProtKB-SubCell"/>
</dbReference>
<keyword evidence="6" id="KW-0805">Transcription regulation</keyword>
<accession>A0A8H7SM23</accession>
<evidence type="ECO:0000256" key="1">
    <source>
        <dbReference type="ARBA" id="ARBA00004123"/>
    </source>
</evidence>
<dbReference type="InterPro" id="IPR000679">
    <property type="entry name" value="Znf_GATA"/>
</dbReference>
<evidence type="ECO:0000313" key="12">
    <source>
        <dbReference type="EMBL" id="KAG2230622.1"/>
    </source>
</evidence>
<evidence type="ECO:0000256" key="8">
    <source>
        <dbReference type="ARBA" id="ARBA00023242"/>
    </source>
</evidence>
<dbReference type="GO" id="GO:0000122">
    <property type="term" value="P:negative regulation of transcription by RNA polymerase II"/>
    <property type="evidence" value="ECO:0007669"/>
    <property type="project" value="TreeGrafter"/>
</dbReference>
<dbReference type="EMBL" id="JAEPRE010000192">
    <property type="protein sequence ID" value="KAG2230622.1"/>
    <property type="molecule type" value="Genomic_DNA"/>
</dbReference>
<dbReference type="FunFam" id="3.30.50.10:FF:000039">
    <property type="entry name" value="Siderophore transcription factor SreA"/>
    <property type="match status" value="1"/>
</dbReference>
<evidence type="ECO:0000256" key="5">
    <source>
        <dbReference type="ARBA" id="ARBA00022833"/>
    </source>
</evidence>
<dbReference type="PROSITE" id="PS00344">
    <property type="entry name" value="GATA_ZN_FINGER_1"/>
    <property type="match status" value="2"/>
</dbReference>
<dbReference type="GO" id="GO:0000981">
    <property type="term" value="F:DNA-binding transcription factor activity, RNA polymerase II-specific"/>
    <property type="evidence" value="ECO:0007669"/>
    <property type="project" value="TreeGrafter"/>
</dbReference>
<evidence type="ECO:0000256" key="10">
    <source>
        <dbReference type="SAM" id="MobiDB-lite"/>
    </source>
</evidence>
<keyword evidence="5" id="KW-0862">Zinc</keyword>
<feature type="domain" description="GATA-type" evidence="11">
    <location>
        <begin position="125"/>
        <end position="178"/>
    </location>
</feature>
<dbReference type="Gene3D" id="3.30.50.10">
    <property type="entry name" value="Erythroid Transcription Factor GATA-1, subunit A"/>
    <property type="match status" value="2"/>
</dbReference>
<keyword evidence="4 9" id="KW-0863">Zinc-finger</keyword>
<gene>
    <name evidence="12" type="ORF">INT48_009612</name>
</gene>
<dbReference type="Proteomes" id="UP000613177">
    <property type="component" value="Unassembled WGS sequence"/>
</dbReference>
<dbReference type="GO" id="GO:0000978">
    <property type="term" value="F:RNA polymerase II cis-regulatory region sequence-specific DNA binding"/>
    <property type="evidence" value="ECO:0007669"/>
    <property type="project" value="TreeGrafter"/>
</dbReference>